<dbReference type="SMART" id="SM00388">
    <property type="entry name" value="HisKA"/>
    <property type="match status" value="1"/>
</dbReference>
<evidence type="ECO:0000256" key="7">
    <source>
        <dbReference type="ARBA" id="ARBA00023012"/>
    </source>
</evidence>
<evidence type="ECO:0000256" key="4">
    <source>
        <dbReference type="ARBA" id="ARBA00022553"/>
    </source>
</evidence>
<reference evidence="11" key="1">
    <citation type="submission" date="2022-07" db="EMBL/GenBank/DDBJ databases">
        <authorList>
            <person name="Jung M.-Y."/>
            <person name="Lee M."/>
        </authorList>
    </citation>
    <scope>NUCLEOTIDE SEQUENCE</scope>
    <source>
        <strain evidence="11">S8</strain>
    </source>
</reference>
<dbReference type="InterPro" id="IPR050351">
    <property type="entry name" value="BphY/WalK/GraS-like"/>
</dbReference>
<feature type="transmembrane region" description="Helical" evidence="8">
    <location>
        <begin position="7"/>
        <end position="29"/>
    </location>
</feature>
<dbReference type="InterPro" id="IPR003594">
    <property type="entry name" value="HATPase_dom"/>
</dbReference>
<gene>
    <name evidence="11" type="ORF">NPA36_09285</name>
</gene>
<dbReference type="InterPro" id="IPR036097">
    <property type="entry name" value="HisK_dim/P_sf"/>
</dbReference>
<dbReference type="PRINTS" id="PR00344">
    <property type="entry name" value="BCTRLSENSOR"/>
</dbReference>
<dbReference type="InterPro" id="IPR036890">
    <property type="entry name" value="HATPase_C_sf"/>
</dbReference>
<keyword evidence="6" id="KW-0418">Kinase</keyword>
<dbReference type="PANTHER" id="PTHR45453">
    <property type="entry name" value="PHOSPHATE REGULON SENSOR PROTEIN PHOR"/>
    <property type="match status" value="1"/>
</dbReference>
<dbReference type="InterPro" id="IPR035965">
    <property type="entry name" value="PAS-like_dom_sf"/>
</dbReference>
<dbReference type="GO" id="GO:0005524">
    <property type="term" value="F:ATP binding"/>
    <property type="evidence" value="ECO:0007669"/>
    <property type="project" value="UniProtKB-KW"/>
</dbReference>
<dbReference type="Gene3D" id="1.10.287.130">
    <property type="match status" value="1"/>
</dbReference>
<evidence type="ECO:0000256" key="3">
    <source>
        <dbReference type="ARBA" id="ARBA00012438"/>
    </source>
</evidence>
<dbReference type="PROSITE" id="PS50109">
    <property type="entry name" value="HIS_KIN"/>
    <property type="match status" value="1"/>
</dbReference>
<keyword evidence="5" id="KW-0808">Transferase</keyword>
<keyword evidence="12" id="KW-1185">Reference proteome</keyword>
<keyword evidence="7" id="KW-0902">Two-component regulatory system</keyword>
<evidence type="ECO:0000256" key="6">
    <source>
        <dbReference type="ARBA" id="ARBA00022777"/>
    </source>
</evidence>
<name>A0ABT1WQT4_9LACT</name>
<evidence type="ECO:0000313" key="11">
    <source>
        <dbReference type="EMBL" id="MCQ9210737.1"/>
    </source>
</evidence>
<dbReference type="SMART" id="SM00387">
    <property type="entry name" value="HATPase_c"/>
    <property type="match status" value="1"/>
</dbReference>
<sequence>MRLIPRRIIAVATAVVVGLMLAIIFLQFVPVTIEEISLRELLIILLTILMVVFGVAYYLIESGNQPVSEILKVIDDLANSRYSARYYGAKYAKEDELGGKINSLATKLQRKTQQLHMDEEKLAALVDHLIIGVFLLDKKGVITLTNPASQSFFADMDGLEGRRYIDLSRSYGLLQLIDLAYDSLQMQHSEIYMYYPQEKIIDVNVIPVINEEGQLDQVIVLLYDISEIRRLEKVRSEFVANASHELRTPVTALQGFSETLLDGAMDDPELLRKFLGIIHKESVRLDRLINDILQLSKLEQKAAPLKSEVFDVRELIQEHSDLVISRARDKKLRWVIDGAQSQSYKGDKQRLGQIISNLMTNAINYTDEGGTVTTSLSQDAEGIHIAIKDTGIGIPEKDLERIFERFYRVDKARSSNTGGTGLGLSIVKNLAHSMGASISVDSHLGKGSTFTIHLPIRNETNANDQEL</sequence>
<evidence type="ECO:0000256" key="2">
    <source>
        <dbReference type="ARBA" id="ARBA00004370"/>
    </source>
</evidence>
<proteinExistence type="predicted"/>
<evidence type="ECO:0000259" key="10">
    <source>
        <dbReference type="PROSITE" id="PS50113"/>
    </source>
</evidence>
<dbReference type="InterPro" id="IPR003661">
    <property type="entry name" value="HisK_dim/P_dom"/>
</dbReference>
<dbReference type="InterPro" id="IPR000700">
    <property type="entry name" value="PAS-assoc_C"/>
</dbReference>
<evidence type="ECO:0000256" key="1">
    <source>
        <dbReference type="ARBA" id="ARBA00000085"/>
    </source>
</evidence>
<reference evidence="11" key="3">
    <citation type="journal article" date="2023" name="Microbiol. Resour. Announc.">
        <title>Draft Genome Sequence of Granulicatella sp. Strain S8, Isolated from a Marine Fish, Seriola quinqueradiata.</title>
        <authorList>
            <person name="Lee M."/>
            <person name="Farooq A."/>
            <person name="Jeong J.B."/>
            <person name="Jung M.Y."/>
        </authorList>
    </citation>
    <scope>NUCLEOTIDE SEQUENCE</scope>
    <source>
        <strain evidence="11">S8</strain>
    </source>
</reference>
<dbReference type="PROSITE" id="PS50113">
    <property type="entry name" value="PAC"/>
    <property type="match status" value="1"/>
</dbReference>
<dbReference type="CDD" id="cd00082">
    <property type="entry name" value="HisKA"/>
    <property type="match status" value="1"/>
</dbReference>
<dbReference type="InterPro" id="IPR004358">
    <property type="entry name" value="Sig_transdc_His_kin-like_C"/>
</dbReference>
<feature type="domain" description="Histidine kinase" evidence="9">
    <location>
        <begin position="241"/>
        <end position="458"/>
    </location>
</feature>
<comment type="caution">
    <text evidence="11">The sequence shown here is derived from an EMBL/GenBank/DDBJ whole genome shotgun (WGS) entry which is preliminary data.</text>
</comment>
<evidence type="ECO:0000256" key="5">
    <source>
        <dbReference type="ARBA" id="ARBA00022679"/>
    </source>
</evidence>
<dbReference type="SUPFAM" id="SSF55785">
    <property type="entry name" value="PYP-like sensor domain (PAS domain)"/>
    <property type="match status" value="1"/>
</dbReference>
<keyword evidence="8" id="KW-0812">Transmembrane</keyword>
<dbReference type="SUPFAM" id="SSF47384">
    <property type="entry name" value="Homodimeric domain of signal transducing histidine kinase"/>
    <property type="match status" value="1"/>
</dbReference>
<accession>A0ABT1WQT4</accession>
<protein>
    <recommendedName>
        <fullName evidence="3">histidine kinase</fullName>
        <ecNumber evidence="3">2.7.13.3</ecNumber>
    </recommendedName>
</protein>
<evidence type="ECO:0000313" key="12">
    <source>
        <dbReference type="Proteomes" id="UP001059480"/>
    </source>
</evidence>
<keyword evidence="11" id="KW-0067">ATP-binding</keyword>
<dbReference type="NCBIfam" id="NF046044">
    <property type="entry name" value="PnpS"/>
    <property type="match status" value="1"/>
</dbReference>
<comment type="catalytic activity">
    <reaction evidence="1">
        <text>ATP + protein L-histidine = ADP + protein N-phospho-L-histidine.</text>
        <dbReference type="EC" id="2.7.13.3"/>
    </reaction>
</comment>
<feature type="transmembrane region" description="Helical" evidence="8">
    <location>
        <begin position="41"/>
        <end position="60"/>
    </location>
</feature>
<dbReference type="Proteomes" id="UP001059480">
    <property type="component" value="Unassembled WGS sequence"/>
</dbReference>
<keyword evidence="8" id="KW-0472">Membrane</keyword>
<dbReference type="Pfam" id="PF00512">
    <property type="entry name" value="HisKA"/>
    <property type="match status" value="1"/>
</dbReference>
<keyword evidence="11" id="KW-0547">Nucleotide-binding</keyword>
<dbReference type="Gene3D" id="3.30.450.20">
    <property type="entry name" value="PAS domain"/>
    <property type="match status" value="1"/>
</dbReference>
<dbReference type="EC" id="2.7.13.3" evidence="3"/>
<evidence type="ECO:0000259" key="9">
    <source>
        <dbReference type="PROSITE" id="PS50109"/>
    </source>
</evidence>
<dbReference type="EMBL" id="JANHNZ010000012">
    <property type="protein sequence ID" value="MCQ9210737.1"/>
    <property type="molecule type" value="Genomic_DNA"/>
</dbReference>
<dbReference type="PANTHER" id="PTHR45453:SF1">
    <property type="entry name" value="PHOSPHATE REGULON SENSOR PROTEIN PHOR"/>
    <property type="match status" value="1"/>
</dbReference>
<dbReference type="RefSeq" id="WP_256945845.1">
    <property type="nucleotide sequence ID" value="NZ_JANHNZ010000012.1"/>
</dbReference>
<dbReference type="InterPro" id="IPR005467">
    <property type="entry name" value="His_kinase_dom"/>
</dbReference>
<dbReference type="SUPFAM" id="SSF55874">
    <property type="entry name" value="ATPase domain of HSP90 chaperone/DNA topoisomerase II/histidine kinase"/>
    <property type="match status" value="1"/>
</dbReference>
<dbReference type="CDD" id="cd00075">
    <property type="entry name" value="HATPase"/>
    <property type="match status" value="1"/>
</dbReference>
<reference evidence="11" key="2">
    <citation type="journal article" date="2023" name="Curr. Microbiol.">
        <title>Granulicatella seriolae sp. nov., a Novel Facultative Anaerobe Isolated from Yellowtail Marine Fish.</title>
        <authorList>
            <person name="Lee M."/>
            <person name="Choi Y.J."/>
            <person name="Farooq A."/>
            <person name="Jeong J.B."/>
            <person name="Jung M.Y."/>
        </authorList>
    </citation>
    <scope>NUCLEOTIDE SEQUENCE</scope>
    <source>
        <strain evidence="11">S8</strain>
    </source>
</reference>
<dbReference type="Gene3D" id="3.30.565.10">
    <property type="entry name" value="Histidine kinase-like ATPase, C-terminal domain"/>
    <property type="match status" value="1"/>
</dbReference>
<keyword evidence="8" id="KW-1133">Transmembrane helix</keyword>
<evidence type="ECO:0000256" key="8">
    <source>
        <dbReference type="SAM" id="Phobius"/>
    </source>
</evidence>
<comment type="subcellular location">
    <subcellularLocation>
        <location evidence="2">Membrane</location>
    </subcellularLocation>
</comment>
<organism evidence="11 12">
    <name type="scientific">Granulicatella seriolae</name>
    <dbReference type="NCBI Taxonomy" id="2967226"/>
    <lineage>
        <taxon>Bacteria</taxon>
        <taxon>Bacillati</taxon>
        <taxon>Bacillota</taxon>
        <taxon>Bacilli</taxon>
        <taxon>Lactobacillales</taxon>
        <taxon>Carnobacteriaceae</taxon>
        <taxon>Granulicatella</taxon>
    </lineage>
</organism>
<feature type="domain" description="PAC" evidence="10">
    <location>
        <begin position="187"/>
        <end position="237"/>
    </location>
</feature>
<dbReference type="Pfam" id="PF02518">
    <property type="entry name" value="HATPase_c"/>
    <property type="match status" value="1"/>
</dbReference>
<keyword evidence="4" id="KW-0597">Phosphoprotein</keyword>